<dbReference type="GO" id="GO:0005634">
    <property type="term" value="C:nucleus"/>
    <property type="evidence" value="ECO:0007669"/>
    <property type="project" value="UniProtKB-SubCell"/>
</dbReference>
<gene>
    <name evidence="5" type="ORF">M5K25_003205</name>
</gene>
<feature type="compositionally biased region" description="Low complexity" evidence="3">
    <location>
        <begin position="478"/>
        <end position="488"/>
    </location>
</feature>
<proteinExistence type="predicted"/>
<keyword evidence="6" id="KW-1185">Reference proteome</keyword>
<feature type="domain" description="DEUBAD" evidence="4">
    <location>
        <begin position="81"/>
        <end position="194"/>
    </location>
</feature>
<dbReference type="PROSITE" id="PS51916">
    <property type="entry name" value="DEUBAD"/>
    <property type="match status" value="1"/>
</dbReference>
<feature type="region of interest" description="Disordered" evidence="3">
    <location>
        <begin position="725"/>
        <end position="772"/>
    </location>
</feature>
<feature type="compositionally biased region" description="Basic and acidic residues" evidence="3">
    <location>
        <begin position="736"/>
        <end position="751"/>
    </location>
</feature>
<feature type="region of interest" description="Disordered" evidence="3">
    <location>
        <begin position="1190"/>
        <end position="1227"/>
    </location>
</feature>
<sequence length="1333" mass="148963">MVIVKNSYKVSSLNGDFSACTVSFEDENESSTSLEFAGGSVSCDGASDVDSGMASDEFDLFELGEPGTELCQVGDKSFIFSQELYDLPNLGSVLSLKTWNQCLTEEERFALAEYLPDMDQENFVVTLNELFSGSNFHFGRPLEAFFNQLKGGLCNPKIVAYRRGLNIFQRHQHYHQLCEYQNSMVGNLVHIRDMWQNWGGYGIEERLRLLNILRNERNLGYDRNGDLGSETDCGSIDSNEAYWSRRFSKGHQELNSSRKASFNAFTQRGRLAVQLVRPGKAKVKGILKMAAAKVPAKKEYARAPGFDLSEVRRSGADDSYFEDPDYGMAGRSVRGTMAAKSGSLKFKRKGIVKRYAQDMRSDFGVEDVDEHVGNSSYLNNRKESVQALSNPIASYDYKTFSRMTKVKQPNKDRKFPAKEQLRHQAANGSQFDWSDANRSNKHGKVYEKAVCTDGPCTFDDSKIRKKWEDEDDFRINKSSFGSKVSSSKAPPAEWSGSHFRSDYVTKNLQGQLRRKSSEHDKAGVEYSRCRPIYDQSEETQSDSSDKVEAGGGMYPYASKSVHSNAAMEVLQSGVKLEDDFKLSSKLAKSSKRVYQTDDGDMSGKPLEVEPYSRNVKKKGKSNDTNYLDGGKSIRKGRLTHFSEKLQPASLGCAADRKRKVTTDHSNDICNHIRGVTGEAEEILDLNAGLTNMERQKNRAENKGQFSTDFALDDDNQESLSMPILACNSRSKKRKGKSGDEYHTQLDDEPFHRQSSPKKQMEGSSTMKKKGKRKADAVVVTSSVVTPEPIILEKRGSELEMDVKTQKKPFTLITPTIHTGFSFSIIHLLSAVRKALTTAQMEDSEDIGNHLGKDVSMLAKGGEQKIFLHMANGTYMSRSVDNLDGIIVGHGGPQSNLLSLRVQEIVHRVKSNPGDPCILETSEPLQDLVRGVLKIFSSKTAPLGAKGWKALVLYEKSAKSWSWVGPVSSSSSDNDNTEDETSAEAWGIPHKMLVKLVDAFANWLKNGQETLQQIGSLPAPPAMLAVVDYKDRFRDLRAQKSLNTISSSSEEARAYFHREEFLRYSIPDRAFQYTAHDGRKTIVAPLRRCGGKPTSKARDHYMLKPDRPPHVTVLCLVRDAAARLPGGIGTRADVCTLIRDSQYIVEDVTDAQVNQVISGALDRLHYERDPCVQFDGERKLWVYLHGDREEEDFEDDGTSSTKKWKRQRKDPTDPSEVETANDSNYLSTGEPAAGFSSACEFNSDLNIASSDVKMDEKVELLFNDLRSNRENVQSYVSPTRFERGPSNPITWGVLGGSPLQESKMLCQENSTNQDFDDEAFSRERPVGLLSATLF</sequence>
<keyword evidence="2" id="KW-0539">Nucleus</keyword>
<feature type="region of interest" description="Disordered" evidence="3">
    <location>
        <begin position="510"/>
        <end position="551"/>
    </location>
</feature>
<dbReference type="InterPro" id="IPR057748">
    <property type="entry name" value="NFRKB_WH_2"/>
</dbReference>
<evidence type="ECO:0000313" key="5">
    <source>
        <dbReference type="EMBL" id="KAL0926947.1"/>
    </source>
</evidence>
<dbReference type="InterPro" id="IPR044867">
    <property type="entry name" value="DEUBAD_dom"/>
</dbReference>
<dbReference type="PANTHER" id="PTHR13052:SF0">
    <property type="entry name" value="DNA-BINDING PROTEIN-LIKE"/>
    <property type="match status" value="1"/>
</dbReference>
<dbReference type="Proteomes" id="UP001552299">
    <property type="component" value="Unassembled WGS sequence"/>
</dbReference>
<feature type="compositionally biased region" description="Polar residues" evidence="3">
    <location>
        <begin position="752"/>
        <end position="765"/>
    </location>
</feature>
<name>A0ABD0VXL2_DENTH</name>
<comment type="caution">
    <text evidence="5">The sequence shown here is derived from an EMBL/GenBank/DDBJ whole genome shotgun (WGS) entry which is preliminary data.</text>
</comment>
<organism evidence="5 6">
    <name type="scientific">Dendrobium thyrsiflorum</name>
    <name type="common">Pinecone-like raceme dendrobium</name>
    <name type="synonym">Orchid</name>
    <dbReference type="NCBI Taxonomy" id="117978"/>
    <lineage>
        <taxon>Eukaryota</taxon>
        <taxon>Viridiplantae</taxon>
        <taxon>Streptophyta</taxon>
        <taxon>Embryophyta</taxon>
        <taxon>Tracheophyta</taxon>
        <taxon>Spermatophyta</taxon>
        <taxon>Magnoliopsida</taxon>
        <taxon>Liliopsida</taxon>
        <taxon>Asparagales</taxon>
        <taxon>Orchidaceae</taxon>
        <taxon>Epidendroideae</taxon>
        <taxon>Malaxideae</taxon>
        <taxon>Dendrobiinae</taxon>
        <taxon>Dendrobium</taxon>
    </lineage>
</organism>
<feature type="compositionally biased region" description="Polar residues" evidence="3">
    <location>
        <begin position="1217"/>
        <end position="1226"/>
    </location>
</feature>
<evidence type="ECO:0000313" key="6">
    <source>
        <dbReference type="Proteomes" id="UP001552299"/>
    </source>
</evidence>
<feature type="region of interest" description="Disordered" evidence="3">
    <location>
        <begin position="962"/>
        <end position="982"/>
    </location>
</feature>
<dbReference type="Pfam" id="PF25793">
    <property type="entry name" value="WHD_2nd_NFRKB"/>
    <property type="match status" value="1"/>
</dbReference>
<dbReference type="EMBL" id="JANQDX010000003">
    <property type="protein sequence ID" value="KAL0926947.1"/>
    <property type="molecule type" value="Genomic_DNA"/>
</dbReference>
<evidence type="ECO:0000256" key="1">
    <source>
        <dbReference type="ARBA" id="ARBA00004123"/>
    </source>
</evidence>
<evidence type="ECO:0000259" key="4">
    <source>
        <dbReference type="PROSITE" id="PS51916"/>
    </source>
</evidence>
<dbReference type="PANTHER" id="PTHR13052">
    <property type="entry name" value="NFRKB-RELATED"/>
    <property type="match status" value="1"/>
</dbReference>
<comment type="subcellular location">
    <subcellularLocation>
        <location evidence="1">Nucleus</location>
    </subcellularLocation>
</comment>
<reference evidence="5 6" key="1">
    <citation type="journal article" date="2024" name="Plant Biotechnol. J.">
        <title>Dendrobium thyrsiflorum genome and its molecular insights into genes involved in important horticultural traits.</title>
        <authorList>
            <person name="Chen B."/>
            <person name="Wang J.Y."/>
            <person name="Zheng P.J."/>
            <person name="Li K.L."/>
            <person name="Liang Y.M."/>
            <person name="Chen X.F."/>
            <person name="Zhang C."/>
            <person name="Zhao X."/>
            <person name="He X."/>
            <person name="Zhang G.Q."/>
            <person name="Liu Z.J."/>
            <person name="Xu Q."/>
        </authorList>
    </citation>
    <scope>NUCLEOTIDE SEQUENCE [LARGE SCALE GENOMIC DNA]</scope>
    <source>
        <strain evidence="5">GZMU011</strain>
    </source>
</reference>
<accession>A0ABD0VXL2</accession>
<protein>
    <recommendedName>
        <fullName evidence="4">DEUBAD domain-containing protein</fullName>
    </recommendedName>
</protein>
<evidence type="ECO:0000256" key="3">
    <source>
        <dbReference type="SAM" id="MobiDB-lite"/>
    </source>
</evidence>
<dbReference type="CDD" id="cd21865">
    <property type="entry name" value="DEUBAD_NFRKB"/>
    <property type="match status" value="1"/>
</dbReference>
<feature type="region of interest" description="Disordered" evidence="3">
    <location>
        <begin position="478"/>
        <end position="498"/>
    </location>
</feature>
<evidence type="ECO:0000256" key="2">
    <source>
        <dbReference type="ARBA" id="ARBA00023242"/>
    </source>
</evidence>
<dbReference type="InterPro" id="IPR024867">
    <property type="entry name" value="NFRKB"/>
</dbReference>